<organism evidence="1 2">
    <name type="scientific">Babesia duncani</name>
    <dbReference type="NCBI Taxonomy" id="323732"/>
    <lineage>
        <taxon>Eukaryota</taxon>
        <taxon>Sar</taxon>
        <taxon>Alveolata</taxon>
        <taxon>Apicomplexa</taxon>
        <taxon>Aconoidasida</taxon>
        <taxon>Piroplasmida</taxon>
        <taxon>Babesiidae</taxon>
        <taxon>Babesia</taxon>
    </lineage>
</organism>
<dbReference type="AlphaFoldDB" id="A0AAD9UQG5"/>
<proteinExistence type="predicted"/>
<sequence>MEFTPQTLALGSQTRNINYTRRPYCEKFLILRNVKKFRQQRLDGPKPHLANVDVTPRNIKLTTKLRYFQKITTQSS</sequence>
<dbReference type="EMBL" id="JALLKP010000001">
    <property type="protein sequence ID" value="KAK2197860.1"/>
    <property type="molecule type" value="Genomic_DNA"/>
</dbReference>
<evidence type="ECO:0000313" key="2">
    <source>
        <dbReference type="Proteomes" id="UP001214638"/>
    </source>
</evidence>
<dbReference type="GeneID" id="94335161"/>
<dbReference type="RefSeq" id="XP_067804702.1">
    <property type="nucleotide sequence ID" value="XM_067945911.1"/>
</dbReference>
<name>A0AAD9UQG5_9APIC</name>
<comment type="caution">
    <text evidence="1">The sequence shown here is derived from an EMBL/GenBank/DDBJ whole genome shotgun (WGS) entry which is preliminary data.</text>
</comment>
<dbReference type="KEGG" id="bdw:94335161"/>
<evidence type="ECO:0000313" key="1">
    <source>
        <dbReference type="EMBL" id="KAK2197860.1"/>
    </source>
</evidence>
<protein>
    <submittedName>
        <fullName evidence="1">Uncharacterized protein</fullName>
    </submittedName>
</protein>
<reference evidence="1" key="1">
    <citation type="journal article" date="2023" name="Nat. Microbiol.">
        <title>Babesia duncani multi-omics identifies virulence factors and drug targets.</title>
        <authorList>
            <person name="Singh P."/>
            <person name="Lonardi S."/>
            <person name="Liang Q."/>
            <person name="Vydyam P."/>
            <person name="Khabirova E."/>
            <person name="Fang T."/>
            <person name="Gihaz S."/>
            <person name="Thekkiniath J."/>
            <person name="Munshi M."/>
            <person name="Abel S."/>
            <person name="Ciampossin L."/>
            <person name="Batugedara G."/>
            <person name="Gupta M."/>
            <person name="Lu X.M."/>
            <person name="Lenz T."/>
            <person name="Chakravarty S."/>
            <person name="Cornillot E."/>
            <person name="Hu Y."/>
            <person name="Ma W."/>
            <person name="Gonzalez L.M."/>
            <person name="Sanchez S."/>
            <person name="Estrada K."/>
            <person name="Sanchez-Flores A."/>
            <person name="Montero E."/>
            <person name="Harb O.S."/>
            <person name="Le Roch K.G."/>
            <person name="Mamoun C.B."/>
        </authorList>
    </citation>
    <scope>NUCLEOTIDE SEQUENCE</scope>
    <source>
        <strain evidence="1">WA1</strain>
    </source>
</reference>
<accession>A0AAD9UQG5</accession>
<dbReference type="Proteomes" id="UP001214638">
    <property type="component" value="Unassembled WGS sequence"/>
</dbReference>
<gene>
    <name evidence="1" type="ORF">BdWA1_000863</name>
</gene>
<keyword evidence="2" id="KW-1185">Reference proteome</keyword>